<dbReference type="Proteomes" id="UP000325393">
    <property type="component" value="Chromosome"/>
</dbReference>
<protein>
    <submittedName>
        <fullName evidence="1">Uncharacterized protein</fullName>
    </submittedName>
</protein>
<dbReference type="AlphaFoldDB" id="A0A5P5ZKH3"/>
<dbReference type="EMBL" id="CP044496">
    <property type="protein sequence ID" value="QFG51919.1"/>
    <property type="molecule type" value="Genomic_DNA"/>
</dbReference>
<evidence type="ECO:0000313" key="2">
    <source>
        <dbReference type="Proteomes" id="UP000325393"/>
    </source>
</evidence>
<gene>
    <name evidence="1" type="ORF">LA749_08020</name>
</gene>
<proteinExistence type="predicted"/>
<reference evidence="1 2" key="1">
    <citation type="submission" date="2019-09" db="EMBL/GenBank/DDBJ databases">
        <title>Genome sequencing of Lactobacillus acetotolerans.</title>
        <authorList>
            <person name="Kim K."/>
        </authorList>
    </citation>
    <scope>NUCLEOTIDE SEQUENCE [LARGE SCALE GENOMIC DNA]</scope>
    <source>
        <strain evidence="1 2">LA749</strain>
    </source>
</reference>
<accession>A0A5P5ZKH3</accession>
<sequence>MKINKYAMKRLLKQHRVSALQVGRIMFLNNCILSENSNNEQLFTVEEMDQLLHNFYQHCSKEEYEEFKLYQHLVTFSLNVLNLLLAKNAAANQSVAFLISQAYASKYLIKDFLTNKLTKNRQALSNEETIKVYNFVDNLKLSEFEDFAVHAIEESQIINIDYAKDAYGNIFDALKLIGAYKVFYQGMKQLLHDRRLTEKYELSSSSRELLNNIDKMHAMANHKDKKISYLYEQIHFYPFPLKDCEGMINPKVNPLSVAKYLKEHFNCNVEVGNLQNEVVIQDLIHKDFK</sequence>
<organism evidence="1 2">
    <name type="scientific">Lactobacillus acetotolerans</name>
    <dbReference type="NCBI Taxonomy" id="1600"/>
    <lineage>
        <taxon>Bacteria</taxon>
        <taxon>Bacillati</taxon>
        <taxon>Bacillota</taxon>
        <taxon>Bacilli</taxon>
        <taxon>Lactobacillales</taxon>
        <taxon>Lactobacillaceae</taxon>
        <taxon>Lactobacillus</taxon>
    </lineage>
</organism>
<name>A0A5P5ZKH3_9LACO</name>
<dbReference type="GeneID" id="78212931"/>
<dbReference type="RefSeq" id="WP_056969942.1">
    <property type="nucleotide sequence ID" value="NZ_CP044496.1"/>
</dbReference>
<evidence type="ECO:0000313" key="1">
    <source>
        <dbReference type="EMBL" id="QFG51919.1"/>
    </source>
</evidence>